<keyword evidence="2" id="KW-1185">Reference proteome</keyword>
<name>A0A3S2VFY4_9BURK</name>
<sequence>MPRSPKRSSALRDPLLDVLRRPQTTAPTTPRAWSDRIAEARSSGLLPALAAVSGALPAPPQAQAHLQAQLHLQTLRLQHMQREIGHLAAAIEPLDVPWVLLKGAAYVALNLPFAAHRQFGDLDLLVRRSDLAWVEGALMAAGWIGDLRGDAHDERFYREWSHEVPPVTHVRRGSTVDLHHAISPPLGRYPVDTEVLLAAAPVVPGYRQLRTLQSEDMVLHSALHSVLSGEFDRALRDLLDIDALIQQGLRQDPTFETRLTERARELGVDDVLLQVQWERQSRLGAAPTAWPRLTTWRMVSARLLRPLFRAAGGSWHPRRDSGPRRGAQTLLYLRAHTLRLPLRLLVPHLLNKLRRRWRDHHAPTTARLEG</sequence>
<dbReference type="AlphaFoldDB" id="A0A3S2VFY4"/>
<dbReference type="Gene3D" id="3.30.460.40">
    <property type="match status" value="1"/>
</dbReference>
<dbReference type="Pfam" id="PF14907">
    <property type="entry name" value="NTP_transf_5"/>
    <property type="match status" value="1"/>
</dbReference>
<proteinExistence type="predicted"/>
<dbReference type="OrthoDB" id="5497963at2"/>
<dbReference type="EMBL" id="SACM01000002">
    <property type="protein sequence ID" value="RVT86041.1"/>
    <property type="molecule type" value="Genomic_DNA"/>
</dbReference>
<comment type="caution">
    <text evidence="1">The sequence shown here is derived from an EMBL/GenBank/DDBJ whole genome shotgun (WGS) entry which is preliminary data.</text>
</comment>
<evidence type="ECO:0000313" key="2">
    <source>
        <dbReference type="Proteomes" id="UP000288587"/>
    </source>
</evidence>
<dbReference type="Proteomes" id="UP000288587">
    <property type="component" value="Unassembled WGS sequence"/>
</dbReference>
<evidence type="ECO:0008006" key="3">
    <source>
        <dbReference type="Google" id="ProtNLM"/>
    </source>
</evidence>
<dbReference type="InterPro" id="IPR039498">
    <property type="entry name" value="NTP_transf_5"/>
</dbReference>
<evidence type="ECO:0000313" key="1">
    <source>
        <dbReference type="EMBL" id="RVT86041.1"/>
    </source>
</evidence>
<accession>A0A3S2VFY4</accession>
<organism evidence="1 2">
    <name type="scientific">Inhella crocodyli</name>
    <dbReference type="NCBI Taxonomy" id="2499851"/>
    <lineage>
        <taxon>Bacteria</taxon>
        <taxon>Pseudomonadati</taxon>
        <taxon>Pseudomonadota</taxon>
        <taxon>Betaproteobacteria</taxon>
        <taxon>Burkholderiales</taxon>
        <taxon>Sphaerotilaceae</taxon>
        <taxon>Inhella</taxon>
    </lineage>
</organism>
<gene>
    <name evidence="1" type="ORF">EOD73_08325</name>
</gene>
<reference evidence="1 2" key="1">
    <citation type="submission" date="2019-01" db="EMBL/GenBank/DDBJ databases">
        <authorList>
            <person name="Chen W.-M."/>
        </authorList>
    </citation>
    <scope>NUCLEOTIDE SEQUENCE [LARGE SCALE GENOMIC DNA]</scope>
    <source>
        <strain evidence="1 2">CCP-18</strain>
    </source>
</reference>
<protein>
    <recommendedName>
        <fullName evidence="3">Nucleotidyltransferase family protein</fullName>
    </recommendedName>
</protein>